<evidence type="ECO:0000256" key="2">
    <source>
        <dbReference type="ARBA" id="ARBA00022614"/>
    </source>
</evidence>
<evidence type="ECO:0000256" key="5">
    <source>
        <dbReference type="PROSITE-ProRule" id="PRU00023"/>
    </source>
</evidence>
<feature type="repeat" description="ANK" evidence="5">
    <location>
        <begin position="578"/>
        <end position="610"/>
    </location>
</feature>
<dbReference type="EMBL" id="HACA01007949">
    <property type="protein sequence ID" value="CDW25310.1"/>
    <property type="molecule type" value="Transcribed_RNA"/>
</dbReference>
<evidence type="ECO:0000256" key="6">
    <source>
        <dbReference type="SAM" id="MobiDB-lite"/>
    </source>
</evidence>
<dbReference type="InterPro" id="IPR052311">
    <property type="entry name" value="MMS22L-TONSL_complex_comp"/>
</dbReference>
<dbReference type="SUPFAM" id="SSF52047">
    <property type="entry name" value="RNI-like"/>
    <property type="match status" value="1"/>
</dbReference>
<dbReference type="InterPro" id="IPR002110">
    <property type="entry name" value="Ankyrin_rpt"/>
</dbReference>
<protein>
    <submittedName>
        <fullName evidence="7">Tonsokulike proteinlike [Acyrthosiphon pisum]</fullName>
    </submittedName>
</protein>
<dbReference type="PROSITE" id="PS50297">
    <property type="entry name" value="ANK_REP_REGION"/>
    <property type="match status" value="2"/>
</dbReference>
<sequence length="1330" mass="151757">MPSIKKLRRLKEKGAGSEESERDLVLQLGQELLSEGRFEEALVEFEELEELSKEKNHELHTFACRKAGETLEKLNNYEEAFKKIQKYHDLSMGDPIEYQRALTTLGGHFLSKSEYLVYDIESQFTFDSPEICDYLIKADDYCRRAENSIQDVLDPNVSNKEKEEMRSAIYANRFQIYYLHKRFESSEDFFHKAEKIMLSYKFWDRLISLYEIRSTLEHKSGKLENALLYIDQAMKVTGFNSRKEFILRDKAIILVDLRSFDKAQHVLIDAYKSANRDFRDSIKSILKCVCKILTILDQNENVYEVKKLEHLGDICVSVYAYHAALWYYDTAVNRLDPESEDDRAVLSGLYTSLAMTYKDLKMFNLASDFYMKELHLTKDVPEEAFKTLMALTITTELEGKSYKAIKSLFMEARSLAKNSGNLLRELHCLNEFIQFNERRKEEDSDVTEIKGKFEDLMNENSLTPEDITEAVEEKNEEEEEEDEFDIDDLIYRIDCNNKRAKRKGSLKKDLKGETELHRKVKVPGNEREVARLIAQSGCVDIEDNANFTPLHEACNHGQLEYVRMLVSAGADVNKESRKGTSPLISAALNGYVDIIEYLLDEGAKPYHQDNDGWSCLDHLKMTDSDSEDVHFKKLCSRLSRAIQTKVASGLRLDPKREESSGLIIVCQDSDEEDAPRNNYSSFNKQHSSLRSMKVNEKITKYGERNSVMTNEFSKRNHKEKFSSRGATDYRKAIASLGCSGASGSGSIINPSSSSVMSKAEKIYSKNVISEKEYKFVNSLDKDEWLEEDITPKRKKINHRGDEPIPKKSRQVENNGFFTRKKLVDKTERSSHFLPSSTLSRTSGSSSSSSSLNKPLPTSVPPHFNCAVKPLHQSTISNSIMSSMKNLEVRKVKVKVYEKMFLIPIPNKNLNAEWLANEASKRYHSYTGQRLLLKLTTEDGAEIYAEDPLCSIIGPNMEQFIAVTTQLNSSISLEKFYAKRCKELNRNRHKPLLDALISAINTGSFSLPEKIPFHMDDLEPILETLNYGMSSKLKELSIPYNHLSTLNFQSAFFSLTGLKKLNLSKCELQGHHLKDSLPQLPILKELDVSYNDLGDEALNEALDQFSSVTALNINKCGLSKDFELPSSIRDNLVKLSISGNTLSRHGIEEIVRSLNPSVLHYLDISYCGSFESIEKLLVLLSKGQSQECPLEYLDVSGLDLKGTICSPNVLDRFTHIKSLKLSGNMNIRMNSLQKLLEGLYIHNIPLEALEAVDIFSLFSDEDPNEHLGLVKIFERLVSNKSLKCLKLHMEEEDYLDSLVQDLSKIWRNNHGPNSKVELKNQVLSLETINSL</sequence>
<evidence type="ECO:0000256" key="4">
    <source>
        <dbReference type="ARBA" id="ARBA00023242"/>
    </source>
</evidence>
<dbReference type="Gene3D" id="3.80.10.10">
    <property type="entry name" value="Ribonuclease Inhibitor"/>
    <property type="match status" value="1"/>
</dbReference>
<dbReference type="OrthoDB" id="273147at2759"/>
<dbReference type="SUPFAM" id="SSF48452">
    <property type="entry name" value="TPR-like"/>
    <property type="match status" value="2"/>
</dbReference>
<evidence type="ECO:0000256" key="3">
    <source>
        <dbReference type="ARBA" id="ARBA00022737"/>
    </source>
</evidence>
<evidence type="ECO:0000256" key="1">
    <source>
        <dbReference type="ARBA" id="ARBA00004123"/>
    </source>
</evidence>
<dbReference type="Pfam" id="PF12796">
    <property type="entry name" value="Ank_2"/>
    <property type="match status" value="1"/>
</dbReference>
<keyword evidence="5" id="KW-0040">ANK repeat</keyword>
<dbReference type="InterPro" id="IPR011990">
    <property type="entry name" value="TPR-like_helical_dom_sf"/>
</dbReference>
<dbReference type="GO" id="GO:0031297">
    <property type="term" value="P:replication fork processing"/>
    <property type="evidence" value="ECO:0007669"/>
    <property type="project" value="TreeGrafter"/>
</dbReference>
<dbReference type="InterPro" id="IPR036770">
    <property type="entry name" value="Ankyrin_rpt-contain_sf"/>
</dbReference>
<organism evidence="7">
    <name type="scientific">Lepeophtheirus salmonis</name>
    <name type="common">Salmon louse</name>
    <name type="synonym">Caligus salmonis</name>
    <dbReference type="NCBI Taxonomy" id="72036"/>
    <lineage>
        <taxon>Eukaryota</taxon>
        <taxon>Metazoa</taxon>
        <taxon>Ecdysozoa</taxon>
        <taxon>Arthropoda</taxon>
        <taxon>Crustacea</taxon>
        <taxon>Multicrustacea</taxon>
        <taxon>Hexanauplia</taxon>
        <taxon>Copepoda</taxon>
        <taxon>Siphonostomatoida</taxon>
        <taxon>Caligidae</taxon>
        <taxon>Lepeophtheirus</taxon>
    </lineage>
</organism>
<comment type="subcellular location">
    <subcellularLocation>
        <location evidence="1">Nucleus</location>
    </subcellularLocation>
</comment>
<feature type="compositionally biased region" description="Basic residues" evidence="6">
    <location>
        <begin position="1"/>
        <end position="11"/>
    </location>
</feature>
<dbReference type="GO" id="GO:0000724">
    <property type="term" value="P:double-strand break repair via homologous recombination"/>
    <property type="evidence" value="ECO:0007669"/>
    <property type="project" value="TreeGrafter"/>
</dbReference>
<proteinExistence type="predicted"/>
<dbReference type="PANTHER" id="PTHR46358">
    <property type="entry name" value="TONSOKU-LIKE PROTEIN"/>
    <property type="match status" value="1"/>
</dbReference>
<dbReference type="GO" id="GO:0043596">
    <property type="term" value="C:nuclear replication fork"/>
    <property type="evidence" value="ECO:0007669"/>
    <property type="project" value="TreeGrafter"/>
</dbReference>
<dbReference type="SUPFAM" id="SSF48403">
    <property type="entry name" value="Ankyrin repeat"/>
    <property type="match status" value="1"/>
</dbReference>
<accession>A0A0K2THG5</accession>
<keyword evidence="2" id="KW-0433">Leucine-rich repeat</keyword>
<dbReference type="SMART" id="SM00248">
    <property type="entry name" value="ANK"/>
    <property type="match status" value="3"/>
</dbReference>
<dbReference type="Gene3D" id="1.25.40.10">
    <property type="entry name" value="Tetratricopeptide repeat domain"/>
    <property type="match status" value="2"/>
</dbReference>
<keyword evidence="4" id="KW-0539">Nucleus</keyword>
<dbReference type="PROSITE" id="PS50088">
    <property type="entry name" value="ANK_REPEAT"/>
    <property type="match status" value="2"/>
</dbReference>
<feature type="compositionally biased region" description="Low complexity" evidence="6">
    <location>
        <begin position="833"/>
        <end position="856"/>
    </location>
</feature>
<evidence type="ECO:0000313" key="7">
    <source>
        <dbReference type="EMBL" id="CDW25310.1"/>
    </source>
</evidence>
<dbReference type="PANTHER" id="PTHR46358:SF1">
    <property type="entry name" value="TONSOKU-LIKE PROTEIN"/>
    <property type="match status" value="1"/>
</dbReference>
<keyword evidence="3" id="KW-0677">Repeat</keyword>
<feature type="repeat" description="ANK" evidence="5">
    <location>
        <begin position="545"/>
        <end position="577"/>
    </location>
</feature>
<feature type="region of interest" description="Disordered" evidence="6">
    <location>
        <begin position="827"/>
        <end position="856"/>
    </location>
</feature>
<dbReference type="Gene3D" id="1.25.40.20">
    <property type="entry name" value="Ankyrin repeat-containing domain"/>
    <property type="match status" value="1"/>
</dbReference>
<feature type="region of interest" description="Disordered" evidence="6">
    <location>
        <begin position="1"/>
        <end position="22"/>
    </location>
</feature>
<reference evidence="7" key="1">
    <citation type="submission" date="2014-05" db="EMBL/GenBank/DDBJ databases">
        <authorList>
            <person name="Chronopoulou M."/>
        </authorList>
    </citation>
    <scope>NUCLEOTIDE SEQUENCE</scope>
    <source>
        <tissue evidence="7">Whole organism</tissue>
    </source>
</reference>
<dbReference type="InterPro" id="IPR032675">
    <property type="entry name" value="LRR_dom_sf"/>
</dbReference>
<name>A0A0K2THG5_LEPSM</name>